<dbReference type="AlphaFoldDB" id="A0A8H4UGM2"/>
<evidence type="ECO:0000313" key="1">
    <source>
        <dbReference type="EMBL" id="KAF4976208.1"/>
    </source>
</evidence>
<name>A0A8H4UGM2_9HYPO</name>
<protein>
    <submittedName>
        <fullName evidence="1">Uncharacterized protein</fullName>
    </submittedName>
</protein>
<dbReference type="Proteomes" id="UP000635477">
    <property type="component" value="Unassembled WGS sequence"/>
</dbReference>
<gene>
    <name evidence="1" type="ORF">FZEAL_7100</name>
</gene>
<accession>A0A8H4UGM2</accession>
<comment type="caution">
    <text evidence="1">The sequence shown here is derived from an EMBL/GenBank/DDBJ whole genome shotgun (WGS) entry which is preliminary data.</text>
</comment>
<evidence type="ECO:0000313" key="2">
    <source>
        <dbReference type="Proteomes" id="UP000635477"/>
    </source>
</evidence>
<reference evidence="1" key="2">
    <citation type="submission" date="2020-05" db="EMBL/GenBank/DDBJ databases">
        <authorList>
            <person name="Kim H.-S."/>
            <person name="Proctor R.H."/>
            <person name="Brown D.W."/>
        </authorList>
    </citation>
    <scope>NUCLEOTIDE SEQUENCE</scope>
    <source>
        <strain evidence="1">NRRL 22465</strain>
    </source>
</reference>
<proteinExistence type="predicted"/>
<keyword evidence="2" id="KW-1185">Reference proteome</keyword>
<reference evidence="1" key="1">
    <citation type="journal article" date="2020" name="BMC Genomics">
        <title>Correction to: Identification and distribution of gene clusters required for synthesis of sphingolipid metabolism inhibitors in diverse species of the filamentous fungus Fusarium.</title>
        <authorList>
            <person name="Kim H.S."/>
            <person name="Lohmar J.M."/>
            <person name="Busman M."/>
            <person name="Brown D.W."/>
            <person name="Naumann T.A."/>
            <person name="Divon H.H."/>
            <person name="Lysoe E."/>
            <person name="Uhlig S."/>
            <person name="Proctor R.H."/>
        </authorList>
    </citation>
    <scope>NUCLEOTIDE SEQUENCE</scope>
    <source>
        <strain evidence="1">NRRL 22465</strain>
    </source>
</reference>
<organism evidence="1 2">
    <name type="scientific">Fusarium zealandicum</name>
    <dbReference type="NCBI Taxonomy" id="1053134"/>
    <lineage>
        <taxon>Eukaryota</taxon>
        <taxon>Fungi</taxon>
        <taxon>Dikarya</taxon>
        <taxon>Ascomycota</taxon>
        <taxon>Pezizomycotina</taxon>
        <taxon>Sordariomycetes</taxon>
        <taxon>Hypocreomycetidae</taxon>
        <taxon>Hypocreales</taxon>
        <taxon>Nectriaceae</taxon>
        <taxon>Fusarium</taxon>
        <taxon>Fusarium staphyleae species complex</taxon>
    </lineage>
</organism>
<dbReference type="OrthoDB" id="4581301at2759"/>
<dbReference type="EMBL" id="JABEYC010000561">
    <property type="protein sequence ID" value="KAF4976208.1"/>
    <property type="molecule type" value="Genomic_DNA"/>
</dbReference>
<sequence length="564" mass="62641">MMRAAVARRPRVVIPNLGAGAQQRRQKVFMRRRNDYGEFFYTVNKWGGERPKPPPDHELFQANDLLLDLEDVDSRHVRKSTEDDEAQMLKKWSVDTKRQELGDRLEQVEIEVDWSRRKAFEVSSGPAKPWLPSRHDILSAALRGPPLAAPPIDSSQGQHGFAKTRTPGLCQEPGSLHAVCSENGIPERSKGNDTQLLHWLQLRDQFAQSDQHATKHPPSPVQVAAALKKQDSITGIRRLVSQGLSEGLDATSFQQTLRHDQTRPVPNLSSETRGACVNILGQHQKKDASCRDLLSFLGNLGQRLSLSGVHVGTPLCGLALRLSAEICKPDATLEYLDTGFSYEYWTASDQVMNDVLCSLRSYLHHLGIRPQSRFIDVYDRRVLVELLTGVGDNPDTVHESIRSLALHFLQDPPNENTALLALDIYRSYIVLLGQLGAVASLWQEWRLSAIELENKVRNGKLLVSDGQPGTQVVEAFQSAIKASISVVALTDDVVPTDLDLAGCATLDLKSIEMQNHDAWLGDQQKEARLMREFADGDTRAALGLPLDGWLEVVRRLAQGTGPQG</sequence>